<dbReference type="InterPro" id="IPR029069">
    <property type="entry name" value="HotDog_dom_sf"/>
</dbReference>
<accession>D9PKN4</accession>
<reference evidence="3" key="2">
    <citation type="journal article" date="2011" name="Microb. Ecol.">
        <title>Taxonomic and Functional Metagenomic Profiling of the Microbial Community in the Anoxic Sediment of a Sub-saline Shallow Lake (Laguna de Carrizo, Central Spain).</title>
        <authorList>
            <person name="Ferrer M."/>
            <person name="Guazzaroni M.E."/>
            <person name="Richter M."/>
            <person name="Garcia-Salamanca A."/>
            <person name="Yarza P."/>
            <person name="Suarez-Suarez A."/>
            <person name="Solano J."/>
            <person name="Alcaide M."/>
            <person name="van Dillewijn P."/>
            <person name="Molina-Henares M.A."/>
            <person name="Lopez-Cortes N."/>
            <person name="Al-Ramahi Y."/>
            <person name="Guerrero C."/>
            <person name="Acosta A."/>
            <person name="de Eugenio L.I."/>
            <person name="Martinez V."/>
            <person name="Marques S."/>
            <person name="Rojo F."/>
            <person name="Santero E."/>
            <person name="Genilloud O."/>
            <person name="Perez-Perez J."/>
            <person name="Rossello-Mora R."/>
            <person name="Ramos J.L."/>
        </authorList>
    </citation>
    <scope>NUCLEOTIDE SEQUENCE</scope>
</reference>
<evidence type="ECO:0000256" key="1">
    <source>
        <dbReference type="ARBA" id="ARBA00005953"/>
    </source>
</evidence>
<proteinExistence type="inferred from homology"/>
<comment type="similarity">
    <text evidence="1">Belongs to the 4-hydroxybenzoyl-CoA thioesterase family.</text>
</comment>
<dbReference type="SUPFAM" id="SSF54637">
    <property type="entry name" value="Thioesterase/thiol ester dehydrase-isomerase"/>
    <property type="match status" value="1"/>
</dbReference>
<dbReference type="Pfam" id="PF13279">
    <property type="entry name" value="4HBT_2"/>
    <property type="match status" value="1"/>
</dbReference>
<dbReference type="GO" id="GO:0047617">
    <property type="term" value="F:fatty acyl-CoA hydrolase activity"/>
    <property type="evidence" value="ECO:0007669"/>
    <property type="project" value="TreeGrafter"/>
</dbReference>
<reference evidence="3" key="1">
    <citation type="submission" date="2010-07" db="EMBL/GenBank/DDBJ databases">
        <authorList>
            <consortium name="CONSOLIDER consortium CSD2007-00005"/>
            <person name="Guazzaroni M.-E."/>
            <person name="Richter M."/>
            <person name="Garcia-Salamanca A."/>
            <person name="Yarza P."/>
            <person name="Ferrer M."/>
        </authorList>
    </citation>
    <scope>NUCLEOTIDE SEQUENCE</scope>
</reference>
<gene>
    <name evidence="3" type="ORF">LDC_2103</name>
</gene>
<name>D9PKN4_9ZZZZ</name>
<evidence type="ECO:0000256" key="2">
    <source>
        <dbReference type="ARBA" id="ARBA00022801"/>
    </source>
</evidence>
<organism evidence="3">
    <name type="scientific">sediment metagenome</name>
    <dbReference type="NCBI Taxonomy" id="749907"/>
    <lineage>
        <taxon>unclassified sequences</taxon>
        <taxon>metagenomes</taxon>
        <taxon>ecological metagenomes</taxon>
    </lineage>
</organism>
<dbReference type="EMBL" id="ADZX01000628">
    <property type="protein sequence ID" value="EFK95897.1"/>
    <property type="molecule type" value="Genomic_DNA"/>
</dbReference>
<protein>
    <submittedName>
        <fullName evidence="3">Hydroxybenzoyl-CoA thioesterase</fullName>
        <ecNumber evidence="3">3.1.2.23</ecNumber>
    </submittedName>
</protein>
<dbReference type="PIRSF" id="PIRSF003230">
    <property type="entry name" value="YbgC"/>
    <property type="match status" value="1"/>
</dbReference>
<dbReference type="AlphaFoldDB" id="D9PKN4"/>
<dbReference type="GO" id="GO:0018739">
    <property type="term" value="F:4-hydroxybenzoyl-CoA thioesterase activity"/>
    <property type="evidence" value="ECO:0007669"/>
    <property type="project" value="UniProtKB-EC"/>
</dbReference>
<dbReference type="EC" id="3.1.2.23" evidence="3"/>
<dbReference type="PANTHER" id="PTHR31793">
    <property type="entry name" value="4-HYDROXYBENZOYL-COA THIOESTERASE FAMILY MEMBER"/>
    <property type="match status" value="1"/>
</dbReference>
<comment type="caution">
    <text evidence="3">The sequence shown here is derived from an EMBL/GenBank/DDBJ whole genome shotgun (WGS) entry which is preliminary data.</text>
</comment>
<dbReference type="InterPro" id="IPR050563">
    <property type="entry name" value="4-hydroxybenzoyl-CoA_TE"/>
</dbReference>
<dbReference type="CDD" id="cd00586">
    <property type="entry name" value="4HBT"/>
    <property type="match status" value="1"/>
</dbReference>
<dbReference type="Gene3D" id="3.10.129.10">
    <property type="entry name" value="Hotdog Thioesterase"/>
    <property type="match status" value="1"/>
</dbReference>
<sequence>MTHIVERKIMWGDLDALGIVYYPRYYEWIDACGHHYFRELGIDVMRLLHEQKIIFALAETCCKYFKPGRYGQMIRIETRMDALSRKTFVLRHSVCCSETRQKMVEGQEKRICMDVSNPVKYAAVNIPKEIYEVLKSADHSISSGLKQENRHRGGLK</sequence>
<evidence type="ECO:0000313" key="3">
    <source>
        <dbReference type="EMBL" id="EFK95897.1"/>
    </source>
</evidence>
<dbReference type="InterPro" id="IPR006684">
    <property type="entry name" value="YbgC/YbaW"/>
</dbReference>
<keyword evidence="2 3" id="KW-0378">Hydrolase</keyword>
<dbReference type="PANTHER" id="PTHR31793:SF27">
    <property type="entry name" value="NOVEL THIOESTERASE SUPERFAMILY DOMAIN AND SAPOSIN A-TYPE DOMAIN CONTAINING PROTEIN (0610012H03RIK)"/>
    <property type="match status" value="1"/>
</dbReference>